<dbReference type="AlphaFoldDB" id="A0A022Q166"/>
<dbReference type="PhylomeDB" id="A0A022Q166"/>
<evidence type="ECO:0000313" key="2">
    <source>
        <dbReference type="EMBL" id="EYU21474.1"/>
    </source>
</evidence>
<dbReference type="OrthoDB" id="1045822at2759"/>
<evidence type="ECO:0000256" key="1">
    <source>
        <dbReference type="SAM" id="MobiDB-lite"/>
    </source>
</evidence>
<protein>
    <submittedName>
        <fullName evidence="2">Uncharacterized protein</fullName>
    </submittedName>
</protein>
<keyword evidence="3" id="KW-1185">Reference proteome</keyword>
<feature type="compositionally biased region" description="Polar residues" evidence="1">
    <location>
        <begin position="21"/>
        <end position="31"/>
    </location>
</feature>
<dbReference type="Proteomes" id="UP000030748">
    <property type="component" value="Unassembled WGS sequence"/>
</dbReference>
<feature type="compositionally biased region" description="Low complexity" evidence="1">
    <location>
        <begin position="1"/>
        <end position="20"/>
    </location>
</feature>
<dbReference type="InterPro" id="IPR006461">
    <property type="entry name" value="PLAC_motif_containing"/>
</dbReference>
<feature type="region of interest" description="Disordered" evidence="1">
    <location>
        <begin position="1"/>
        <end position="31"/>
    </location>
</feature>
<dbReference type="eggNOG" id="ENOG502RZFT">
    <property type="taxonomic scope" value="Eukaryota"/>
</dbReference>
<dbReference type="Pfam" id="PF04749">
    <property type="entry name" value="PLAC8"/>
    <property type="match status" value="1"/>
</dbReference>
<accession>A0A022Q166</accession>
<gene>
    <name evidence="2" type="ORF">MIMGU_mgv1a014987mg</name>
</gene>
<reference evidence="2 3" key="1">
    <citation type="journal article" date="2013" name="Proc. Natl. Acad. Sci. U.S.A.">
        <title>Fine-scale variation in meiotic recombination in Mimulus inferred from population shotgun sequencing.</title>
        <authorList>
            <person name="Hellsten U."/>
            <person name="Wright K.M."/>
            <person name="Jenkins J."/>
            <person name="Shu S."/>
            <person name="Yuan Y."/>
            <person name="Wessler S.R."/>
            <person name="Schmutz J."/>
            <person name="Willis J.H."/>
            <person name="Rokhsar D.S."/>
        </authorList>
    </citation>
    <scope>NUCLEOTIDE SEQUENCE [LARGE SCALE GENOMIC DNA]</scope>
    <source>
        <strain evidence="3">cv. DUN x IM62</strain>
    </source>
</reference>
<evidence type="ECO:0000313" key="3">
    <source>
        <dbReference type="Proteomes" id="UP000030748"/>
    </source>
</evidence>
<sequence>MGRVQATEEVEATVTGEPVTSSYPQNNQTRQPPFVGIPWSSGFFDCHKDQTNAVMTAFCPCVTFGQIAEVVDEGQMSCHVGSFIYMLMMPAVWSQWLMGSKYRETIRNRYGLVEAPYQDAVSHIFCSCCSLCQEFRELKYRGLDPALGWKGIIAEQQQQQMNQAPTFQVIS</sequence>
<dbReference type="NCBIfam" id="TIGR01571">
    <property type="entry name" value="A_thal_Cys_rich"/>
    <property type="match status" value="1"/>
</dbReference>
<dbReference type="KEGG" id="egt:105975603"/>
<name>A0A022Q166_ERYGU</name>
<proteinExistence type="predicted"/>
<dbReference type="EMBL" id="KI632223">
    <property type="protein sequence ID" value="EYU21474.1"/>
    <property type="molecule type" value="Genomic_DNA"/>
</dbReference>
<dbReference type="PANTHER" id="PTHR15907">
    <property type="entry name" value="DUF614 FAMILY PROTEIN-RELATED"/>
    <property type="match status" value="1"/>
</dbReference>
<organism evidence="2 3">
    <name type="scientific">Erythranthe guttata</name>
    <name type="common">Yellow monkey flower</name>
    <name type="synonym">Mimulus guttatus</name>
    <dbReference type="NCBI Taxonomy" id="4155"/>
    <lineage>
        <taxon>Eukaryota</taxon>
        <taxon>Viridiplantae</taxon>
        <taxon>Streptophyta</taxon>
        <taxon>Embryophyta</taxon>
        <taxon>Tracheophyta</taxon>
        <taxon>Spermatophyta</taxon>
        <taxon>Magnoliopsida</taxon>
        <taxon>eudicotyledons</taxon>
        <taxon>Gunneridae</taxon>
        <taxon>Pentapetalae</taxon>
        <taxon>asterids</taxon>
        <taxon>lamiids</taxon>
        <taxon>Lamiales</taxon>
        <taxon>Phrymaceae</taxon>
        <taxon>Erythranthe</taxon>
    </lineage>
</organism>
<dbReference type="OMA" id="QTNAIMT"/>